<dbReference type="Proteomes" id="UP000375690">
    <property type="component" value="Unassembled WGS sequence"/>
</dbReference>
<name>A0A395VTZ1_BACOV</name>
<accession>A0A395VTZ1</accession>
<evidence type="ECO:0000313" key="1">
    <source>
        <dbReference type="EMBL" id="KAA3802286.1"/>
    </source>
</evidence>
<gene>
    <name evidence="7" type="ORF">DWX70_16145</name>
    <name evidence="6" type="ORF">DYI28_00190</name>
    <name evidence="5" type="ORF">F3B53_08490</name>
    <name evidence="3" type="ORF">F3B85_07875</name>
    <name evidence="4" type="ORF">F3B90_16065</name>
    <name evidence="2" type="ORF">F3D71_00700</name>
    <name evidence="1" type="ORF">F3F51_19240</name>
</gene>
<dbReference type="EMBL" id="VWGP01000004">
    <property type="protein sequence ID" value="KAA4539894.1"/>
    <property type="molecule type" value="Genomic_DNA"/>
</dbReference>
<dbReference type="Proteomes" id="UP000266492">
    <property type="component" value="Unassembled WGS sequence"/>
</dbReference>
<protein>
    <submittedName>
        <fullName evidence="7">Epimerase</fullName>
    </submittedName>
</protein>
<dbReference type="EMBL" id="VWLE01000003">
    <property type="protein sequence ID" value="KAA3954862.1"/>
    <property type="molecule type" value="Genomic_DNA"/>
</dbReference>
<evidence type="ECO:0000313" key="2">
    <source>
        <dbReference type="EMBL" id="KAA3954862.1"/>
    </source>
</evidence>
<proteinExistence type="predicted"/>
<evidence type="ECO:0000313" key="11">
    <source>
        <dbReference type="Proteomes" id="UP000375690"/>
    </source>
</evidence>
<evidence type="ECO:0000313" key="6">
    <source>
        <dbReference type="EMBL" id="QDM07261.1"/>
    </source>
</evidence>
<dbReference type="Proteomes" id="UP000424805">
    <property type="component" value="Unassembled WGS sequence"/>
</dbReference>
<evidence type="ECO:0000313" key="8">
    <source>
        <dbReference type="Proteomes" id="UP000266492"/>
    </source>
</evidence>
<evidence type="ECO:0000313" key="7">
    <source>
        <dbReference type="EMBL" id="RGS82192.1"/>
    </source>
</evidence>
<dbReference type="Proteomes" id="UP000323717">
    <property type="component" value="Unassembled WGS sequence"/>
</dbReference>
<sequence length="49" mass="5949">MKAKEKKSHFLFAVSNKVSIFAPIKLQKTMRTMLVNTYWWWHPLQLRQS</sequence>
<evidence type="ECO:0000313" key="4">
    <source>
        <dbReference type="EMBL" id="KAA4625123.1"/>
    </source>
</evidence>
<organism evidence="7 8">
    <name type="scientific">Bacteroides ovatus</name>
    <dbReference type="NCBI Taxonomy" id="28116"/>
    <lineage>
        <taxon>Bacteria</taxon>
        <taxon>Pseudomonadati</taxon>
        <taxon>Bacteroidota</taxon>
        <taxon>Bacteroidia</taxon>
        <taxon>Bacteroidales</taxon>
        <taxon>Bacteroidaceae</taxon>
        <taxon>Bacteroides</taxon>
    </lineage>
</organism>
<reference evidence="10 11" key="4">
    <citation type="journal article" date="2019" name="Nat. Med.">
        <title>A library of human gut bacterial isolates paired with longitudinal multiomics data enables mechanistic microbiome research.</title>
        <authorList>
            <person name="Poyet M."/>
            <person name="Groussin M."/>
            <person name="Gibbons S.M."/>
            <person name="Avila-Pacheco J."/>
            <person name="Jiang X."/>
            <person name="Kearney S.M."/>
            <person name="Perrotta A.R."/>
            <person name="Berdy B."/>
            <person name="Zhao S."/>
            <person name="Lieberman T.D."/>
            <person name="Swanson P.K."/>
            <person name="Smith M."/>
            <person name="Roesemann S."/>
            <person name="Alexander J.E."/>
            <person name="Rich S.A."/>
            <person name="Livny J."/>
            <person name="Vlamakis H."/>
            <person name="Clish C."/>
            <person name="Bullock K."/>
            <person name="Deik A."/>
            <person name="Scott J."/>
            <person name="Pierce K.A."/>
            <person name="Xavier R.J."/>
            <person name="Alm E.J."/>
        </authorList>
    </citation>
    <scope>NUCLEOTIDE SEQUENCE [LARGE SCALE GENOMIC DNA]</scope>
    <source>
        <strain evidence="4 12">BIOML-A15</strain>
        <strain evidence="2 10">BIOML-A163</strain>
        <strain evidence="1 13">BIOML-A183</strain>
        <strain evidence="5 11">BIOML-A2</strain>
        <strain evidence="3 14">BIOML-A41</strain>
    </source>
</reference>
<dbReference type="Proteomes" id="UP000318823">
    <property type="component" value="Chromosome"/>
</dbReference>
<dbReference type="EMBL" id="VWFP01000016">
    <property type="protein sequence ID" value="KAA4625123.1"/>
    <property type="molecule type" value="Genomic_DNA"/>
</dbReference>
<evidence type="ECO:0000313" key="12">
    <source>
        <dbReference type="Proteomes" id="UP000424805"/>
    </source>
</evidence>
<evidence type="ECO:0000313" key="14">
    <source>
        <dbReference type="Proteomes" id="UP000478493"/>
    </source>
</evidence>
<evidence type="ECO:0000313" key="10">
    <source>
        <dbReference type="Proteomes" id="UP000323717"/>
    </source>
</evidence>
<dbReference type="Proteomes" id="UP000460135">
    <property type="component" value="Unassembled WGS sequence"/>
</dbReference>
<evidence type="ECO:0000313" key="3">
    <source>
        <dbReference type="EMBL" id="KAA4539894.1"/>
    </source>
</evidence>
<evidence type="ECO:0000313" key="5">
    <source>
        <dbReference type="EMBL" id="KAB1328005.1"/>
    </source>
</evidence>
<reference evidence="6" key="5">
    <citation type="submission" date="2019-07" db="EMBL/GenBank/DDBJ databases">
        <authorList>
            <person name="Ross B.D."/>
            <person name="Verster A.J."/>
            <person name="Radey M.C."/>
            <person name="Schmidtke D.T."/>
            <person name="Pope C.E."/>
            <person name="Hoffman L.R."/>
            <person name="Hajjar A."/>
            <person name="Peterson S.B."/>
            <person name="Borenstein E."/>
            <person name="Mougous J.D."/>
        </authorList>
    </citation>
    <scope>NUCLEOTIDE SEQUENCE</scope>
    <source>
        <strain evidence="6">3725 D1 iv</strain>
    </source>
</reference>
<dbReference type="EMBL" id="CP041395">
    <property type="protein sequence ID" value="QDM07261.1"/>
    <property type="molecule type" value="Genomic_DNA"/>
</dbReference>
<reference evidence="7 8" key="3">
    <citation type="submission" date="2018-08" db="EMBL/GenBank/DDBJ databases">
        <title>A genome reference for cultivated species of the human gut microbiota.</title>
        <authorList>
            <person name="Zou Y."/>
            <person name="Xue W."/>
            <person name="Luo G."/>
        </authorList>
    </citation>
    <scope>NUCLEOTIDE SEQUENCE [LARGE SCALE GENOMIC DNA]</scope>
    <source>
        <strain evidence="7 8">AF20-9LB</strain>
    </source>
</reference>
<dbReference type="AlphaFoldDB" id="A0A395VTZ1"/>
<evidence type="ECO:0000313" key="9">
    <source>
        <dbReference type="Proteomes" id="UP000318823"/>
    </source>
</evidence>
<dbReference type="Proteomes" id="UP000478493">
    <property type="component" value="Unassembled WGS sequence"/>
</dbReference>
<dbReference type="EMBL" id="VWLX01000015">
    <property type="protein sequence ID" value="KAA3802286.1"/>
    <property type="molecule type" value="Genomic_DNA"/>
</dbReference>
<dbReference type="EMBL" id="QRVZ01000013">
    <property type="protein sequence ID" value="RGS82192.1"/>
    <property type="molecule type" value="Genomic_DNA"/>
</dbReference>
<dbReference type="EMBL" id="VWFC01000007">
    <property type="protein sequence ID" value="KAB1328005.1"/>
    <property type="molecule type" value="Genomic_DNA"/>
</dbReference>
<reference evidence="9" key="1">
    <citation type="journal article" date="2018" name="J. Anim. Genet.">
        <title>Acquired interbacterial defense systems protect against interspecies antagonism in the human gut microbiome.</title>
        <authorList>
            <person name="Ross B.D."/>
            <person name="Verster A.J."/>
            <person name="Radey M.C."/>
            <person name="Schmidtke D.T."/>
            <person name="Pope C.E."/>
            <person name="Hoffman L.R."/>
            <person name="Hajjar A."/>
            <person name="Peterson S.B."/>
            <person name="Borenstein E."/>
            <person name="Mougous J."/>
        </authorList>
    </citation>
    <scope>NUCLEOTIDE SEQUENCE [LARGE SCALE GENOMIC DNA]</scope>
    <source>
        <strain evidence="9">3725 D1 iv</strain>
    </source>
</reference>
<evidence type="ECO:0000313" key="13">
    <source>
        <dbReference type="Proteomes" id="UP000460135"/>
    </source>
</evidence>
<reference evidence="6" key="2">
    <citation type="journal article" date="2018" name="Nature">
        <title>Human gut bacteria contain acquired interbacterial defence systems.</title>
        <authorList>
            <person name="Ross B.D."/>
            <person name="Verster A.J."/>
            <person name="Radey M.C."/>
            <person name="Schmidtke D.T."/>
            <person name="Pope C.E."/>
            <person name="Hoffman L.R."/>
            <person name="Hajjar A."/>
            <person name="Peterson S.B."/>
            <person name="Borenstein E."/>
            <person name="Mougous J."/>
        </authorList>
    </citation>
    <scope>NUCLEOTIDE SEQUENCE</scope>
    <source>
        <strain evidence="6">3725 D1 iv</strain>
    </source>
</reference>